<dbReference type="Proteomes" id="UP001152795">
    <property type="component" value="Unassembled WGS sequence"/>
</dbReference>
<sequence length="539" mass="62103">NPRRLPLSQLRVKMNQGGVKHVSSNKRLFLIFVCLLIALCSFLFILKLEDNIPCIRCVMPSINAGNTHPSPVASDIVTYHNPKDTRSGECLKNYFEDILLIIVYHFPFYESIPLLKSFYQDAFKNIVICGSKNYSHHHIMVVDVGGGYFGYECVGEAIRRLGELIFGNNRKKEDELKTLRRRHDDIPLFPISESRLEPSLSMLSKDPLKSSSRRRDRNNPKTSTFVNSVLDESTIEKYFQIKDAKASEIMDVYEAKLTSLQTKESHLQDLLEAKTLALAQSDRMISQYRCRRAQSEAECTKLRHMLQETEKRCEAQNEQIHGFAESETASCQQIEKLKIQIKNLQMTAREHEQLKIASAEQTTRLETLKEALTAAQKEHESQSELNEMLRRHKDNLKNQHDCAIRQLHQLEEERKKIMQQLQQKDLKINEYSETLRAQAEDLQNKENEISQLGKSFTLTKAELDKKEQARKELAHKVGSLELVCGQREKVVKERELQLKDLQEHLDKYAQMSAMIHSLTGGTVPIVNNEEKPGTISKKK</sequence>
<protein>
    <submittedName>
        <fullName evidence="1">Uncharacterized protein</fullName>
    </submittedName>
</protein>
<dbReference type="PANTHER" id="PTHR23161:SF2">
    <property type="entry name" value="PROTEIN CIP2A"/>
    <property type="match status" value="1"/>
</dbReference>
<proteinExistence type="predicted"/>
<dbReference type="EMBL" id="CACRXK020006505">
    <property type="protein sequence ID" value="CAB4009591.1"/>
    <property type="molecule type" value="Genomic_DNA"/>
</dbReference>
<dbReference type="AlphaFoldDB" id="A0A7D9IMW9"/>
<feature type="non-terminal residue" evidence="1">
    <location>
        <position position="1"/>
    </location>
</feature>
<evidence type="ECO:0000313" key="1">
    <source>
        <dbReference type="EMBL" id="CAB4009591.1"/>
    </source>
</evidence>
<keyword evidence="2" id="KW-1185">Reference proteome</keyword>
<accession>A0A7D9IMW9</accession>
<dbReference type="InterPro" id="IPR042510">
    <property type="entry name" value="CIP2A"/>
</dbReference>
<dbReference type="OrthoDB" id="73401at2759"/>
<evidence type="ECO:0000313" key="2">
    <source>
        <dbReference type="Proteomes" id="UP001152795"/>
    </source>
</evidence>
<gene>
    <name evidence="1" type="ORF">PACLA_8A053816</name>
</gene>
<name>A0A7D9IMW9_PARCT</name>
<reference evidence="1" key="1">
    <citation type="submission" date="2020-04" db="EMBL/GenBank/DDBJ databases">
        <authorList>
            <person name="Alioto T."/>
            <person name="Alioto T."/>
            <person name="Gomez Garrido J."/>
        </authorList>
    </citation>
    <scope>NUCLEOTIDE SEQUENCE</scope>
    <source>
        <strain evidence="1">A484AB</strain>
    </source>
</reference>
<comment type="caution">
    <text evidence="1">The sequence shown here is derived from an EMBL/GenBank/DDBJ whole genome shotgun (WGS) entry which is preliminary data.</text>
</comment>
<dbReference type="PANTHER" id="PTHR23161">
    <property type="entry name" value="PROTEIN CIP2A"/>
    <property type="match status" value="1"/>
</dbReference>
<organism evidence="1 2">
    <name type="scientific">Paramuricea clavata</name>
    <name type="common">Red gorgonian</name>
    <name type="synonym">Violescent sea-whip</name>
    <dbReference type="NCBI Taxonomy" id="317549"/>
    <lineage>
        <taxon>Eukaryota</taxon>
        <taxon>Metazoa</taxon>
        <taxon>Cnidaria</taxon>
        <taxon>Anthozoa</taxon>
        <taxon>Octocorallia</taxon>
        <taxon>Malacalcyonacea</taxon>
        <taxon>Plexauridae</taxon>
        <taxon>Paramuricea</taxon>
    </lineage>
</organism>